<sequence length="340" mass="35104">MADTVLDELVIRLGLDTSALQGGARTALNTLDTLEARSRSVSAHMGASLSQTQREVLGLMGVITGGRGLSAVLGLPADSSSSSAGRRAGRGAADRGRVSQSSLAAFYRATPPGAESGVWSAGLPRTQAFMSRTQVSAPQAERERPRTAAVHTAAERPVRVLAPAGRSEAARVRGPDVAQPSFVQNITHNVRTGQQYVLMVRQLPLPRPVSLPVQSAPARAERSAPAVHETEGNHTLTVLSGGAVHPEYAGRAEQRGRPVSMMTEGPALSSAYGRSAPLMQAATVSPVALATPAVTRNTTHIGPVTISAPSGNADEIAQALQRLGEGSSQTLAGLSTLGSV</sequence>
<evidence type="ECO:0000256" key="1">
    <source>
        <dbReference type="SAM" id="MobiDB-lite"/>
    </source>
</evidence>
<dbReference type="RefSeq" id="WP_173560006.1">
    <property type="nucleotide sequence ID" value="NZ_JAPIUZ010000001.1"/>
</dbReference>
<accession>A0ABT3QC89</accession>
<protein>
    <submittedName>
        <fullName evidence="2">Uncharacterized protein</fullName>
    </submittedName>
</protein>
<keyword evidence="3" id="KW-1185">Reference proteome</keyword>
<gene>
    <name evidence="2" type="ORF">OQ497_02690</name>
</gene>
<name>A0ABT3QC89_9PROT</name>
<evidence type="ECO:0000313" key="2">
    <source>
        <dbReference type="EMBL" id="MCX2562880.1"/>
    </source>
</evidence>
<dbReference type="Proteomes" id="UP001301152">
    <property type="component" value="Unassembled WGS sequence"/>
</dbReference>
<feature type="compositionally biased region" description="Low complexity" evidence="1">
    <location>
        <begin position="77"/>
        <end position="86"/>
    </location>
</feature>
<feature type="region of interest" description="Disordered" evidence="1">
    <location>
        <begin position="76"/>
        <end position="96"/>
    </location>
</feature>
<organism evidence="2 3">
    <name type="scientific">Acetobacter thailandicus</name>
    <dbReference type="NCBI Taxonomy" id="1502842"/>
    <lineage>
        <taxon>Bacteria</taxon>
        <taxon>Pseudomonadati</taxon>
        <taxon>Pseudomonadota</taxon>
        <taxon>Alphaproteobacteria</taxon>
        <taxon>Acetobacterales</taxon>
        <taxon>Acetobacteraceae</taxon>
        <taxon>Acetobacter</taxon>
    </lineage>
</organism>
<proteinExistence type="predicted"/>
<dbReference type="EMBL" id="JAPIUZ010000001">
    <property type="protein sequence ID" value="MCX2562880.1"/>
    <property type="molecule type" value="Genomic_DNA"/>
</dbReference>
<evidence type="ECO:0000313" key="3">
    <source>
        <dbReference type="Proteomes" id="UP001301152"/>
    </source>
</evidence>
<reference evidence="2 3" key="1">
    <citation type="submission" date="2022-11" db="EMBL/GenBank/DDBJ databases">
        <title>Genome sequencing of Acetobacter type strain.</title>
        <authorList>
            <person name="Heo J."/>
            <person name="Lee D."/>
            <person name="Han B.-H."/>
            <person name="Hong S.-B."/>
            <person name="Kwon S.-W."/>
        </authorList>
    </citation>
    <scope>NUCLEOTIDE SEQUENCE [LARGE SCALE GENOMIC DNA]</scope>
    <source>
        <strain evidence="2 3">KACC 21253</strain>
    </source>
</reference>
<comment type="caution">
    <text evidence="2">The sequence shown here is derived from an EMBL/GenBank/DDBJ whole genome shotgun (WGS) entry which is preliminary data.</text>
</comment>